<accession>A0A4U0XCG2</accession>
<evidence type="ECO:0000313" key="2">
    <source>
        <dbReference type="Proteomes" id="UP000309340"/>
    </source>
</evidence>
<gene>
    <name evidence="1" type="ORF">B0A55_05067</name>
</gene>
<dbReference type="Proteomes" id="UP000309340">
    <property type="component" value="Unassembled WGS sequence"/>
</dbReference>
<keyword evidence="2" id="KW-1185">Reference proteome</keyword>
<reference evidence="1 2" key="1">
    <citation type="submission" date="2017-03" db="EMBL/GenBank/DDBJ databases">
        <title>Genomes of endolithic fungi from Antarctica.</title>
        <authorList>
            <person name="Coleine C."/>
            <person name="Masonjones S."/>
            <person name="Stajich J.E."/>
        </authorList>
    </citation>
    <scope>NUCLEOTIDE SEQUENCE [LARGE SCALE GENOMIC DNA]</scope>
    <source>
        <strain evidence="1 2">CCFEE 5184</strain>
    </source>
</reference>
<comment type="caution">
    <text evidence="1">The sequence shown here is derived from an EMBL/GenBank/DDBJ whole genome shotgun (WGS) entry which is preliminary data.</text>
</comment>
<proteinExistence type="predicted"/>
<evidence type="ECO:0000313" key="1">
    <source>
        <dbReference type="EMBL" id="TKA74444.1"/>
    </source>
</evidence>
<name>A0A4U0XCG2_9PEZI</name>
<protein>
    <submittedName>
        <fullName evidence="1">Uncharacterized protein</fullName>
    </submittedName>
</protein>
<dbReference type="OrthoDB" id="10660119at2759"/>
<dbReference type="EMBL" id="NAJQ01000226">
    <property type="protein sequence ID" value="TKA74444.1"/>
    <property type="molecule type" value="Genomic_DNA"/>
</dbReference>
<sequence>MRTGALAFDAVKLYHLSESSEAVHLAEQVAVDVGYRLAWLPEQCLVAIAKYPTTALQVCRIQALLEEVSELADHCSAWNPHYRTRRSAKEAADRADKIMTVIKQGYAHEPEPVLQLLRESMRRAGKEPPKVLTPAIDQQTRFSPVSEGTQYAKWFFRV</sequence>
<dbReference type="AlphaFoldDB" id="A0A4U0XCG2"/>
<organism evidence="1 2">
    <name type="scientific">Friedmanniomyces simplex</name>
    <dbReference type="NCBI Taxonomy" id="329884"/>
    <lineage>
        <taxon>Eukaryota</taxon>
        <taxon>Fungi</taxon>
        <taxon>Dikarya</taxon>
        <taxon>Ascomycota</taxon>
        <taxon>Pezizomycotina</taxon>
        <taxon>Dothideomycetes</taxon>
        <taxon>Dothideomycetidae</taxon>
        <taxon>Mycosphaerellales</taxon>
        <taxon>Teratosphaeriaceae</taxon>
        <taxon>Friedmanniomyces</taxon>
    </lineage>
</organism>